<accession>A0ABD3AHK5</accession>
<dbReference type="InterPro" id="IPR032675">
    <property type="entry name" value="LRR_dom_sf"/>
</dbReference>
<sequence>MKDPQEVLKLAAFMICCMSFVWLKPKKRKFFSISSDPDDLSTYYGQLDVKRLCMHSTQEYFEKSWPFCPGVRSLLLFGVNNSLSGVYRMNRISFIFHLFNLLEVLDLRNVNVGYTYPNEIALLGELRYLILQGWFDSVTPAVSGLLNLETLIIEGGSVQLPDNIWKMLKLRVLYISSACFLDSSLAQHSLERSSGLQNLDTFSTLNLSFRQSLEKIMRQLPNIRRLKCRLFKSGESNADCSRIVALDFLSRLESLHLTREDQFELKRGHIVFRFPWNLKKLTLSNMHSSIIPKGGELSNLVVLKLSNIDFQEDTWDMTNEEWEFPDLEFLELAKLSIVRWTCRSDGDDHFPRLRKLVLWNCRRLKEIPSCLGDITTLQIIEDDAVCGGNCRMDFGLLI</sequence>
<dbReference type="AlphaFoldDB" id="A0ABD3AHK5"/>
<dbReference type="PANTHER" id="PTHR15140:SF33">
    <property type="entry name" value="LATE BLIGHT RESISTANCE PROTEIN HOMOLOG R1A-3 ISOFORM X1"/>
    <property type="match status" value="1"/>
</dbReference>
<comment type="caution">
    <text evidence="1">The sequence shown here is derived from an EMBL/GenBank/DDBJ whole genome shotgun (WGS) entry which is preliminary data.</text>
</comment>
<evidence type="ECO:0000313" key="1">
    <source>
        <dbReference type="EMBL" id="KAL3530245.1"/>
    </source>
</evidence>
<name>A0ABD3AHK5_9GENT</name>
<dbReference type="PANTHER" id="PTHR15140">
    <property type="entry name" value="TUBULIN-SPECIFIC CHAPERONE E"/>
    <property type="match status" value="1"/>
</dbReference>
<dbReference type="SUPFAM" id="SSF52058">
    <property type="entry name" value="L domain-like"/>
    <property type="match status" value="1"/>
</dbReference>
<proteinExistence type="predicted"/>
<keyword evidence="2" id="KW-1185">Reference proteome</keyword>
<protein>
    <submittedName>
        <fullName evidence="1">Uncharacterized protein</fullName>
    </submittedName>
</protein>
<dbReference type="Proteomes" id="UP001630127">
    <property type="component" value="Unassembled WGS sequence"/>
</dbReference>
<gene>
    <name evidence="1" type="ORF">ACH5RR_009567</name>
</gene>
<reference evidence="1 2" key="1">
    <citation type="submission" date="2024-11" db="EMBL/GenBank/DDBJ databases">
        <title>A near-complete genome assembly of Cinchona calisaya.</title>
        <authorList>
            <person name="Lian D.C."/>
            <person name="Zhao X.W."/>
            <person name="Wei L."/>
        </authorList>
    </citation>
    <scope>NUCLEOTIDE SEQUENCE [LARGE SCALE GENOMIC DNA]</scope>
    <source>
        <tissue evidence="1">Nenye</tissue>
    </source>
</reference>
<evidence type="ECO:0000313" key="2">
    <source>
        <dbReference type="Proteomes" id="UP001630127"/>
    </source>
</evidence>
<organism evidence="1 2">
    <name type="scientific">Cinchona calisaya</name>
    <dbReference type="NCBI Taxonomy" id="153742"/>
    <lineage>
        <taxon>Eukaryota</taxon>
        <taxon>Viridiplantae</taxon>
        <taxon>Streptophyta</taxon>
        <taxon>Embryophyta</taxon>
        <taxon>Tracheophyta</taxon>
        <taxon>Spermatophyta</taxon>
        <taxon>Magnoliopsida</taxon>
        <taxon>eudicotyledons</taxon>
        <taxon>Gunneridae</taxon>
        <taxon>Pentapetalae</taxon>
        <taxon>asterids</taxon>
        <taxon>lamiids</taxon>
        <taxon>Gentianales</taxon>
        <taxon>Rubiaceae</taxon>
        <taxon>Cinchonoideae</taxon>
        <taxon>Cinchoneae</taxon>
        <taxon>Cinchona</taxon>
    </lineage>
</organism>
<dbReference type="EMBL" id="JBJUIK010000004">
    <property type="protein sequence ID" value="KAL3530245.1"/>
    <property type="molecule type" value="Genomic_DNA"/>
</dbReference>
<dbReference type="Gene3D" id="3.80.10.10">
    <property type="entry name" value="Ribonuclease Inhibitor"/>
    <property type="match status" value="1"/>
</dbReference>